<feature type="compositionally biased region" description="Polar residues" evidence="1">
    <location>
        <begin position="66"/>
        <end position="82"/>
    </location>
</feature>
<dbReference type="SUPFAM" id="SSF52047">
    <property type="entry name" value="RNI-like"/>
    <property type="match status" value="1"/>
</dbReference>
<dbReference type="Gene3D" id="3.80.10.10">
    <property type="entry name" value="Ribonuclease Inhibitor"/>
    <property type="match status" value="1"/>
</dbReference>
<dbReference type="STRING" id="1076256.A0A2H3CD61"/>
<evidence type="ECO:0000313" key="3">
    <source>
        <dbReference type="Proteomes" id="UP000218334"/>
    </source>
</evidence>
<keyword evidence="3" id="KW-1185">Reference proteome</keyword>
<gene>
    <name evidence="2" type="ORF">ARMSODRAFT_1014827</name>
</gene>
<evidence type="ECO:0000313" key="2">
    <source>
        <dbReference type="EMBL" id="PBK73236.1"/>
    </source>
</evidence>
<feature type="region of interest" description="Disordered" evidence="1">
    <location>
        <begin position="62"/>
        <end position="87"/>
    </location>
</feature>
<sequence>MYHIIAFTNLDPSSDFFAFAPSDFRASYGPKGTALMTGAPLNWSPCTGCTCPNHNLPSHDFPPNRHTLTPNLAGLTSSNDPPSETEEATLRERIVSCDMEIREIDTDEAQLTDFIAEMKSRISLAEQKVDALRQERQAICDAITQTKRLLNPVRRLPAEILLRIFHLTTVFPIPHSYSIEGDDEGWNFYPTENMLWTIEGVCKQWNKVVVSFPELWSFINVTVTNDNFGDDARGIAYARRLGLQLDRSENHLLSLSIWNDVHRSSFTKLPTAIATILFSFSTRVKRLHLYLPTDMFASMPSYHFSLPSMVDLCLFPTDVGVIDDYHGLDLFRCPSLRSLRTVDVLCPLHSFHLPWAQIHSFSSDSAFYQDEPSGPVPSSAIRLMRSLVNVEECHFHRFGSESFDDDMTGEALPVVCSNLRTLSLSSWGDDDHEPLARFAEMIELPALMSLQVACCSNYYCRETPAMFTVIRSLLERSGPPYITILHFDRGQVLGDDFLHILRTCLSLEDIRLTDVDEGAVSDQTLLQLTLSADGALCVVPRLHTLHLSGNMSFSMQIFVDMVESRWILAHVQSPPVRRLGEVNLCRFHRAEDEKDEDEVERITVLSALDVYKTQGLNVTLTTTV</sequence>
<dbReference type="InterPro" id="IPR032675">
    <property type="entry name" value="LRR_dom_sf"/>
</dbReference>
<dbReference type="Proteomes" id="UP000218334">
    <property type="component" value="Unassembled WGS sequence"/>
</dbReference>
<accession>A0A2H3CD61</accession>
<dbReference type="PANTHER" id="PTHR38926:SF72">
    <property type="entry name" value="IM:7136021-RELATED"/>
    <property type="match status" value="1"/>
</dbReference>
<dbReference type="PANTHER" id="PTHR38926">
    <property type="entry name" value="F-BOX DOMAIN CONTAINING PROTEIN, EXPRESSED"/>
    <property type="match status" value="1"/>
</dbReference>
<dbReference type="EMBL" id="KZ293420">
    <property type="protein sequence ID" value="PBK73236.1"/>
    <property type="molecule type" value="Genomic_DNA"/>
</dbReference>
<evidence type="ECO:0000256" key="1">
    <source>
        <dbReference type="SAM" id="MobiDB-lite"/>
    </source>
</evidence>
<reference evidence="3" key="1">
    <citation type="journal article" date="2017" name="Nat. Ecol. Evol.">
        <title>Genome expansion and lineage-specific genetic innovations in the forest pathogenic fungi Armillaria.</title>
        <authorList>
            <person name="Sipos G."/>
            <person name="Prasanna A.N."/>
            <person name="Walter M.C."/>
            <person name="O'Connor E."/>
            <person name="Balint B."/>
            <person name="Krizsan K."/>
            <person name="Kiss B."/>
            <person name="Hess J."/>
            <person name="Varga T."/>
            <person name="Slot J."/>
            <person name="Riley R."/>
            <person name="Boka B."/>
            <person name="Rigling D."/>
            <person name="Barry K."/>
            <person name="Lee J."/>
            <person name="Mihaltcheva S."/>
            <person name="LaButti K."/>
            <person name="Lipzen A."/>
            <person name="Waldron R."/>
            <person name="Moloney N.M."/>
            <person name="Sperisen C."/>
            <person name="Kredics L."/>
            <person name="Vagvoelgyi C."/>
            <person name="Patrignani A."/>
            <person name="Fitzpatrick D."/>
            <person name="Nagy I."/>
            <person name="Doyle S."/>
            <person name="Anderson J.B."/>
            <person name="Grigoriev I.V."/>
            <person name="Gueldener U."/>
            <person name="Muensterkoetter M."/>
            <person name="Nagy L.G."/>
        </authorList>
    </citation>
    <scope>NUCLEOTIDE SEQUENCE [LARGE SCALE GENOMIC DNA]</scope>
    <source>
        <strain evidence="3">28-4</strain>
    </source>
</reference>
<name>A0A2H3CD61_9AGAR</name>
<proteinExistence type="predicted"/>
<protein>
    <submittedName>
        <fullName evidence="2">Uncharacterized protein</fullName>
    </submittedName>
</protein>
<dbReference type="AlphaFoldDB" id="A0A2H3CD61"/>
<organism evidence="2 3">
    <name type="scientific">Armillaria solidipes</name>
    <dbReference type="NCBI Taxonomy" id="1076256"/>
    <lineage>
        <taxon>Eukaryota</taxon>
        <taxon>Fungi</taxon>
        <taxon>Dikarya</taxon>
        <taxon>Basidiomycota</taxon>
        <taxon>Agaricomycotina</taxon>
        <taxon>Agaricomycetes</taxon>
        <taxon>Agaricomycetidae</taxon>
        <taxon>Agaricales</taxon>
        <taxon>Marasmiineae</taxon>
        <taxon>Physalacriaceae</taxon>
        <taxon>Armillaria</taxon>
    </lineage>
</organism>